<organism evidence="1 3">
    <name type="scientific">Orrella dioscoreae</name>
    <dbReference type="NCBI Taxonomy" id="1851544"/>
    <lineage>
        <taxon>Bacteria</taxon>
        <taxon>Pseudomonadati</taxon>
        <taxon>Pseudomonadota</taxon>
        <taxon>Betaproteobacteria</taxon>
        <taxon>Burkholderiales</taxon>
        <taxon>Alcaligenaceae</taxon>
        <taxon>Orrella</taxon>
    </lineage>
</organism>
<dbReference type="AlphaFoldDB" id="A0A1C3JZI9"/>
<sequence>MRLDVSPTPDRLDAELDALQVRLPDYLRHARRLPDAPGLPHYRLHVRTADGEHYVYVHDPVTGRLAGCTVFNRLVEIDKRLDPYVRSPHSRYRPRDQRRGLASWIYGHMLASGVCLLSGARQSPAAHALWRALGARFPLTHAQLRRRQLHDLGTSVSPAQLDALETRLLLCGAGWNATRLAGLCALP</sequence>
<evidence type="ECO:0000313" key="1">
    <source>
        <dbReference type="EMBL" id="SBT24670.1"/>
    </source>
</evidence>
<keyword evidence="1" id="KW-0808">Transferase</keyword>
<name>A0A1C3JZI9_9BURK</name>
<dbReference type="Proteomes" id="UP000078558">
    <property type="component" value="Chromosome I"/>
</dbReference>
<evidence type="ECO:0000313" key="3">
    <source>
        <dbReference type="Proteomes" id="UP000078558"/>
    </source>
</evidence>
<dbReference type="KEGG" id="odi:ODI_R2667"/>
<gene>
    <name evidence="1" type="ORF">ODI_02740</name>
    <name evidence="2" type="ORF">ODI_R2667</name>
</gene>
<keyword evidence="3" id="KW-1185">Reference proteome</keyword>
<dbReference type="RefSeq" id="WP_197707099.1">
    <property type="nucleotide sequence ID" value="NZ_LT907988.1"/>
</dbReference>
<dbReference type="EMBL" id="FLRC01000011">
    <property type="protein sequence ID" value="SBT24670.1"/>
    <property type="molecule type" value="Genomic_DNA"/>
</dbReference>
<dbReference type="GO" id="GO:0016740">
    <property type="term" value="F:transferase activity"/>
    <property type="evidence" value="ECO:0007669"/>
    <property type="project" value="UniProtKB-KW"/>
</dbReference>
<reference evidence="2 3" key="2">
    <citation type="submission" date="2017-08" db="EMBL/GenBank/DDBJ databases">
        <authorList>
            <person name="de Groot N.N."/>
        </authorList>
    </citation>
    <scope>NUCLEOTIDE SEQUENCE [LARGE SCALE GENOMIC DNA]</scope>
    <source>
        <strain evidence="2">Orrdi1</strain>
    </source>
</reference>
<protein>
    <submittedName>
        <fullName evidence="1">Histone acetyltransferase HPA2 and related acetyltransferases</fullName>
    </submittedName>
</protein>
<proteinExistence type="predicted"/>
<accession>A0A1C3JZI9</accession>
<dbReference type="EMBL" id="LT907988">
    <property type="protein sequence ID" value="SOE50368.1"/>
    <property type="molecule type" value="Genomic_DNA"/>
</dbReference>
<evidence type="ECO:0000313" key="2">
    <source>
        <dbReference type="EMBL" id="SOE50368.1"/>
    </source>
</evidence>
<reference evidence="1 3" key="1">
    <citation type="submission" date="2016-06" db="EMBL/GenBank/DDBJ databases">
        <authorList>
            <person name="Kjaerup R.B."/>
            <person name="Dalgaard T.S."/>
            <person name="Juul-Madsen H.R."/>
        </authorList>
    </citation>
    <scope>NUCLEOTIDE SEQUENCE [LARGE SCALE GENOMIC DNA]</scope>
    <source>
        <strain evidence="1">Orrdi1</strain>
    </source>
</reference>